<accession>A0ABT1U831</accession>
<keyword evidence="3" id="KW-1185">Reference proteome</keyword>
<name>A0ABT1U831_9GAMM</name>
<sequence>MLGSSCSVAYRLMGRFGGMKIYETMRRRQPRFFIESGDSLYSDDPIKAEVIAESGQVWTNRVNAGSRQGGGKPGRIPRPLQIQSAG</sequence>
<dbReference type="Proteomes" id="UP001524586">
    <property type="component" value="Unassembled WGS sequence"/>
</dbReference>
<dbReference type="RefSeq" id="WP_256616434.1">
    <property type="nucleotide sequence ID" value="NZ_JANIBK010000117.1"/>
</dbReference>
<evidence type="ECO:0000313" key="3">
    <source>
        <dbReference type="Proteomes" id="UP001524586"/>
    </source>
</evidence>
<dbReference type="EMBL" id="JANIBK010000117">
    <property type="protein sequence ID" value="MCQ8130007.1"/>
    <property type="molecule type" value="Genomic_DNA"/>
</dbReference>
<evidence type="ECO:0008006" key="4">
    <source>
        <dbReference type="Google" id="ProtNLM"/>
    </source>
</evidence>
<reference evidence="2 3" key="1">
    <citation type="submission" date="2022-07" db="EMBL/GenBank/DDBJ databases">
        <title>Methylomonas rivi sp. nov., Methylomonas rosea sp. nov., Methylomonas aureus sp. nov. and Methylomonas subterranea sp. nov., four novel methanotrophs isolated from a freshwater creek and the deep terrestrial subsurface.</title>
        <authorList>
            <person name="Abin C."/>
            <person name="Sankaranarayanan K."/>
            <person name="Garner C."/>
            <person name="Sindelar R."/>
            <person name="Kotary K."/>
            <person name="Garner R."/>
            <person name="Barclay S."/>
            <person name="Lawson P."/>
            <person name="Krumholz L."/>
        </authorList>
    </citation>
    <scope>NUCLEOTIDE SEQUENCE [LARGE SCALE GENOMIC DNA]</scope>
    <source>
        <strain evidence="2 3">WSC-6</strain>
    </source>
</reference>
<organism evidence="2 3">
    <name type="scientific">Methylomonas rivi</name>
    <dbReference type="NCBI Taxonomy" id="2952226"/>
    <lineage>
        <taxon>Bacteria</taxon>
        <taxon>Pseudomonadati</taxon>
        <taxon>Pseudomonadota</taxon>
        <taxon>Gammaproteobacteria</taxon>
        <taxon>Methylococcales</taxon>
        <taxon>Methylococcaceae</taxon>
        <taxon>Methylomonas</taxon>
    </lineage>
</organism>
<evidence type="ECO:0000313" key="2">
    <source>
        <dbReference type="EMBL" id="MCQ8130007.1"/>
    </source>
</evidence>
<feature type="region of interest" description="Disordered" evidence="1">
    <location>
        <begin position="63"/>
        <end position="86"/>
    </location>
</feature>
<gene>
    <name evidence="2" type="ORF">NP596_16230</name>
</gene>
<proteinExistence type="predicted"/>
<protein>
    <recommendedName>
        <fullName evidence="4">Transposase</fullName>
    </recommendedName>
</protein>
<evidence type="ECO:0000256" key="1">
    <source>
        <dbReference type="SAM" id="MobiDB-lite"/>
    </source>
</evidence>
<comment type="caution">
    <text evidence="2">The sequence shown here is derived from an EMBL/GenBank/DDBJ whole genome shotgun (WGS) entry which is preliminary data.</text>
</comment>